<dbReference type="SUPFAM" id="SSF143968">
    <property type="entry name" value="UbiD C-terminal domain-like"/>
    <property type="match status" value="1"/>
</dbReference>
<dbReference type="InterPro" id="IPR049383">
    <property type="entry name" value="UbiD-like_N"/>
</dbReference>
<dbReference type="Gene3D" id="3.40.1670.10">
    <property type="entry name" value="UbiD C-terminal domain-like"/>
    <property type="match status" value="1"/>
</dbReference>
<dbReference type="RefSeq" id="WP_087043242.1">
    <property type="nucleotide sequence ID" value="NZ_FCOB02000004.1"/>
</dbReference>
<protein>
    <submittedName>
        <fullName evidence="5">Decarboxylase UbiD</fullName>
    </submittedName>
</protein>
<name>A0A157ZWF7_9BURK</name>
<evidence type="ECO:0000256" key="1">
    <source>
        <dbReference type="ARBA" id="ARBA00010021"/>
    </source>
</evidence>
<dbReference type="GO" id="GO:0005737">
    <property type="term" value="C:cytoplasm"/>
    <property type="evidence" value="ECO:0007669"/>
    <property type="project" value="TreeGrafter"/>
</dbReference>
<dbReference type="Proteomes" id="UP000054978">
    <property type="component" value="Unassembled WGS sequence"/>
</dbReference>
<proteinExistence type="inferred from homology"/>
<dbReference type="InterPro" id="IPR048304">
    <property type="entry name" value="UbiD_Rift_dom"/>
</dbReference>
<feature type="domain" description="3-octaprenyl-4-hydroxybenzoate carboxy-lyase-like C-terminal" evidence="4">
    <location>
        <begin position="317"/>
        <end position="437"/>
    </location>
</feature>
<dbReference type="AlphaFoldDB" id="A0A157ZWF7"/>
<dbReference type="EMBL" id="FCOB02000004">
    <property type="protein sequence ID" value="SAK49868.1"/>
    <property type="molecule type" value="Genomic_DNA"/>
</dbReference>
<feature type="domain" description="3-octaprenyl-4-hydroxybenzoate carboxy-lyase-like Rift-related" evidence="2">
    <location>
        <begin position="116"/>
        <end position="309"/>
    </location>
</feature>
<dbReference type="InterPro" id="IPR049381">
    <property type="entry name" value="UbiD-like_C"/>
</dbReference>
<evidence type="ECO:0000259" key="4">
    <source>
        <dbReference type="Pfam" id="PF20696"/>
    </source>
</evidence>
<dbReference type="NCBIfam" id="TIGR00148">
    <property type="entry name" value="UbiD family decarboxylase"/>
    <property type="match status" value="1"/>
</dbReference>
<dbReference type="Pfam" id="PF01977">
    <property type="entry name" value="UbiD"/>
    <property type="match status" value="1"/>
</dbReference>
<evidence type="ECO:0000313" key="5">
    <source>
        <dbReference type="EMBL" id="SAK49868.1"/>
    </source>
</evidence>
<dbReference type="OrthoDB" id="9809841at2"/>
<organism evidence="5 6">
    <name type="scientific">Caballeronia ptereochthonis</name>
    <dbReference type="NCBI Taxonomy" id="1777144"/>
    <lineage>
        <taxon>Bacteria</taxon>
        <taxon>Pseudomonadati</taxon>
        <taxon>Pseudomonadota</taxon>
        <taxon>Betaproteobacteria</taxon>
        <taxon>Burkholderiales</taxon>
        <taxon>Burkholderiaceae</taxon>
        <taxon>Caballeronia</taxon>
    </lineage>
</organism>
<dbReference type="PANTHER" id="PTHR30108:SF21">
    <property type="entry name" value="4-HYDROXYBENZOATE DECARBOXYLASE"/>
    <property type="match status" value="1"/>
</dbReference>
<comment type="similarity">
    <text evidence="1">Belongs to the UbiD family.</text>
</comment>
<dbReference type="PANTHER" id="PTHR30108">
    <property type="entry name" value="3-OCTAPRENYL-4-HYDROXYBENZOATE CARBOXY-LYASE-RELATED"/>
    <property type="match status" value="1"/>
</dbReference>
<feature type="domain" description="3-octaprenyl-4-hydroxybenzoate carboxy-lyase-like N-terminal" evidence="3">
    <location>
        <begin position="31"/>
        <end position="94"/>
    </location>
</feature>
<dbReference type="Pfam" id="PF20696">
    <property type="entry name" value="UbiD_C"/>
    <property type="match status" value="1"/>
</dbReference>
<reference evidence="5" key="1">
    <citation type="submission" date="2016-01" db="EMBL/GenBank/DDBJ databases">
        <authorList>
            <person name="Peeters C."/>
        </authorList>
    </citation>
    <scope>NUCLEOTIDE SEQUENCE [LARGE SCALE GENOMIC DNA]</scope>
    <source>
        <strain evidence="5">LMG 29326</strain>
    </source>
</reference>
<sequence length="474" mass="51495">MTSSHSSALACSRANPQDFRHFLAGYRAAHPDDVLTIRESVSADQEPTAMIWQLAAEGRHPLLVFEQIAGLGSPLVTNVFASRSRIAWMLDAPLADIHAAFQQRSRRMLPPRLLPDGPVLEHVQTDHIDLTDIPAITHFSTDRGPYITNAILIAEDPETGIGNVSYHRSMLHSTTEIATSLHSRGHLWRMLQRAQERGTSLPVAMVIGAHPLFMLAGAARLPYGVDERHVAGGLFGAPLDVVRTPRHGIAVPAFAEIVLEGVIDPQARVDEGPFGEFTGYSSDRSTNNLFRVQGMLRRRDAMLIDVAGGNSVEHLNLGRIPRESEMVEKLKERFPSVTAVHYPSSGTHFHAYVALEQMRPGEARQVMLGLLGWDPYLKTVIAVDADVDITRDEEVLWAVATHVQPHLDVVIIDGLPGSALDPSASGVGTTSRMGLDATRGPGFDGVRVQISAEAMTRAAQLIAAAKSHTGPESV</sequence>
<accession>A0A157ZWF7</accession>
<evidence type="ECO:0000313" key="6">
    <source>
        <dbReference type="Proteomes" id="UP000054978"/>
    </source>
</evidence>
<comment type="caution">
    <text evidence="5">The sequence shown here is derived from an EMBL/GenBank/DDBJ whole genome shotgun (WGS) entry which is preliminary data.</text>
</comment>
<evidence type="ECO:0000259" key="3">
    <source>
        <dbReference type="Pfam" id="PF20695"/>
    </source>
</evidence>
<gene>
    <name evidence="5" type="ORF">AWB83_01096</name>
</gene>
<evidence type="ECO:0000259" key="2">
    <source>
        <dbReference type="Pfam" id="PF01977"/>
    </source>
</evidence>
<dbReference type="STRING" id="1777144.AWB83_01096"/>
<keyword evidence="6" id="KW-1185">Reference proteome</keyword>
<dbReference type="GO" id="GO:0016831">
    <property type="term" value="F:carboxy-lyase activity"/>
    <property type="evidence" value="ECO:0007669"/>
    <property type="project" value="InterPro"/>
</dbReference>
<dbReference type="InterPro" id="IPR002830">
    <property type="entry name" value="UbiD"/>
</dbReference>
<dbReference type="Pfam" id="PF20695">
    <property type="entry name" value="UbiD_N"/>
    <property type="match status" value="1"/>
</dbReference>
<dbReference type="SUPFAM" id="SSF50475">
    <property type="entry name" value="FMN-binding split barrel"/>
    <property type="match status" value="1"/>
</dbReference>